<keyword evidence="1" id="KW-1133">Transmembrane helix</keyword>
<accession>A0A371XB65</accession>
<evidence type="ECO:0000313" key="3">
    <source>
        <dbReference type="Proteomes" id="UP000264310"/>
    </source>
</evidence>
<dbReference type="OrthoDB" id="7502269at2"/>
<name>A0A371XB65_9HYPH</name>
<proteinExistence type="predicted"/>
<dbReference type="AlphaFoldDB" id="A0A371XB65"/>
<reference evidence="2 3" key="1">
    <citation type="submission" date="2018-08" db="EMBL/GenBank/DDBJ databases">
        <title>Fulvimarina sp. 85, whole genome shotgun sequence.</title>
        <authorList>
            <person name="Tuo L."/>
        </authorList>
    </citation>
    <scope>NUCLEOTIDE SEQUENCE [LARGE SCALE GENOMIC DNA]</scope>
    <source>
        <strain evidence="2 3">85</strain>
    </source>
</reference>
<organism evidence="2 3">
    <name type="scientific">Fulvimarina endophytica</name>
    <dbReference type="NCBI Taxonomy" id="2293836"/>
    <lineage>
        <taxon>Bacteria</taxon>
        <taxon>Pseudomonadati</taxon>
        <taxon>Pseudomonadota</taxon>
        <taxon>Alphaproteobacteria</taxon>
        <taxon>Hyphomicrobiales</taxon>
        <taxon>Aurantimonadaceae</taxon>
        <taxon>Fulvimarina</taxon>
    </lineage>
</organism>
<sequence>MIVLRVIRGITDHFPIRATEWVMMLPTFGMAVAFHLSPNMFSVSPSFESLADWGSEAAWAAVVLACGVMRFAALVINGTFQGFRLSPHIRFAASLVGIAFWSQWTLCFIQAFIELGGAPSAIIAYGTFCCMELLNLYRSGTDIRPRGRGRRHG</sequence>
<feature type="transmembrane region" description="Helical" evidence="1">
    <location>
        <begin position="92"/>
        <end position="113"/>
    </location>
</feature>
<dbReference type="RefSeq" id="WP_116681684.1">
    <property type="nucleotide sequence ID" value="NZ_QURL01000001.1"/>
</dbReference>
<feature type="transmembrane region" description="Helical" evidence="1">
    <location>
        <begin position="119"/>
        <end position="137"/>
    </location>
</feature>
<dbReference type="Proteomes" id="UP000264310">
    <property type="component" value="Unassembled WGS sequence"/>
</dbReference>
<protein>
    <submittedName>
        <fullName evidence="2">Uncharacterized protein</fullName>
    </submittedName>
</protein>
<keyword evidence="1" id="KW-0472">Membrane</keyword>
<keyword evidence="1" id="KW-0812">Transmembrane</keyword>
<dbReference type="EMBL" id="QURL01000001">
    <property type="protein sequence ID" value="RFC66431.1"/>
    <property type="molecule type" value="Genomic_DNA"/>
</dbReference>
<evidence type="ECO:0000256" key="1">
    <source>
        <dbReference type="SAM" id="Phobius"/>
    </source>
</evidence>
<feature type="transmembrane region" description="Helical" evidence="1">
    <location>
        <begin position="57"/>
        <end position="80"/>
    </location>
</feature>
<comment type="caution">
    <text evidence="2">The sequence shown here is derived from an EMBL/GenBank/DDBJ whole genome shotgun (WGS) entry which is preliminary data.</text>
</comment>
<gene>
    <name evidence="2" type="ORF">DYI37_03030</name>
</gene>
<keyword evidence="3" id="KW-1185">Reference proteome</keyword>
<evidence type="ECO:0000313" key="2">
    <source>
        <dbReference type="EMBL" id="RFC66431.1"/>
    </source>
</evidence>
<feature type="transmembrane region" description="Helical" evidence="1">
    <location>
        <begin position="21"/>
        <end position="37"/>
    </location>
</feature>